<dbReference type="PRINTS" id="PR00067">
    <property type="entry name" value="CATALASE"/>
</dbReference>
<reference evidence="17 18" key="1">
    <citation type="submission" date="2017-02" db="EMBL/GenBank/DDBJ databases">
        <authorList>
            <person name="Peterson S.W."/>
        </authorList>
    </citation>
    <scope>NUCLEOTIDE SEQUENCE [LARGE SCALE GENOMIC DNA]</scope>
    <source>
        <strain evidence="17 18">LSP_Lj1</strain>
    </source>
</reference>
<dbReference type="EC" id="1.11.1.6" evidence="3 10"/>
<protein>
    <recommendedName>
        <fullName evidence="3 10">Catalase</fullName>
        <ecNumber evidence="3 10">1.11.1.6</ecNumber>
    </recommendedName>
</protein>
<feature type="binding site" evidence="13">
    <location>
        <position position="87"/>
    </location>
    <ligand>
        <name>heme</name>
        <dbReference type="ChEBI" id="CHEBI:30413"/>
    </ligand>
</feature>
<dbReference type="GO" id="GO:0005829">
    <property type="term" value="C:cytosol"/>
    <property type="evidence" value="ECO:0007669"/>
    <property type="project" value="TreeGrafter"/>
</dbReference>
<dbReference type="PANTHER" id="PTHR42821:SF1">
    <property type="entry name" value="CATALASE-B"/>
    <property type="match status" value="1"/>
</dbReference>
<evidence type="ECO:0000256" key="15">
    <source>
        <dbReference type="SAM" id="MobiDB-lite"/>
    </source>
</evidence>
<evidence type="ECO:0000256" key="11">
    <source>
        <dbReference type="PIRSR" id="PIRSR038927-1"/>
    </source>
</evidence>
<evidence type="ECO:0000256" key="3">
    <source>
        <dbReference type="ARBA" id="ARBA00012314"/>
    </source>
</evidence>
<feature type="compositionally biased region" description="Basic and acidic residues" evidence="15">
    <location>
        <begin position="29"/>
        <end position="41"/>
    </location>
</feature>
<evidence type="ECO:0000313" key="18">
    <source>
        <dbReference type="Proteomes" id="UP000188342"/>
    </source>
</evidence>
<feature type="binding site" evidence="13">
    <location>
        <position position="384"/>
    </location>
    <ligand>
        <name>heme</name>
        <dbReference type="ChEBI" id="CHEBI:30413"/>
    </ligand>
</feature>
<evidence type="ECO:0000259" key="16">
    <source>
        <dbReference type="SMART" id="SM01060"/>
    </source>
</evidence>
<evidence type="ECO:0000256" key="2">
    <source>
        <dbReference type="ARBA" id="ARBA00010660"/>
    </source>
</evidence>
<dbReference type="InterPro" id="IPR041399">
    <property type="entry name" value="Catalase_large_C"/>
</dbReference>
<feature type="binding site" description="axial binding residue" evidence="12">
    <location>
        <position position="377"/>
    </location>
    <ligand>
        <name>heme</name>
        <dbReference type="ChEBI" id="CHEBI:30413"/>
    </ligand>
    <ligandPart>
        <name>Fe</name>
        <dbReference type="ChEBI" id="CHEBI:18248"/>
    </ligandPart>
</feature>
<keyword evidence="7 10" id="KW-0560">Oxidoreductase</keyword>
<dbReference type="Pfam" id="PF06628">
    <property type="entry name" value="Catalase-rel"/>
    <property type="match status" value="1"/>
</dbReference>
<feature type="region of interest" description="Disordered" evidence="15">
    <location>
        <begin position="1"/>
        <end position="59"/>
    </location>
</feature>
<evidence type="ECO:0000256" key="9">
    <source>
        <dbReference type="ARBA" id="ARBA00023324"/>
    </source>
</evidence>
<keyword evidence="9 10" id="KW-0376">Hydrogen peroxide</keyword>
<dbReference type="SUPFAM" id="SSF52317">
    <property type="entry name" value="Class I glutamine amidotransferase-like"/>
    <property type="match status" value="1"/>
</dbReference>
<dbReference type="SMART" id="SM01060">
    <property type="entry name" value="Catalase"/>
    <property type="match status" value="1"/>
</dbReference>
<dbReference type="EMBL" id="FUKQ01000007">
    <property type="protein sequence ID" value="SJN19375.1"/>
    <property type="molecule type" value="Genomic_DNA"/>
</dbReference>
<dbReference type="RefSeq" id="WP_306291448.1">
    <property type="nucleotide sequence ID" value="NZ_FUKQ01000007.1"/>
</dbReference>
<dbReference type="Proteomes" id="UP000188342">
    <property type="component" value="Unassembled WGS sequence"/>
</dbReference>
<feature type="binding site" evidence="13">
    <location>
        <position position="127"/>
    </location>
    <ligand>
        <name>heme</name>
        <dbReference type="ChEBI" id="CHEBI:30413"/>
    </ligand>
</feature>
<keyword evidence="4 10" id="KW-0575">Peroxidase</keyword>
<dbReference type="InterPro" id="IPR011614">
    <property type="entry name" value="Catalase_core"/>
</dbReference>
<dbReference type="GO" id="GO:0042744">
    <property type="term" value="P:hydrogen peroxide catabolic process"/>
    <property type="evidence" value="ECO:0007669"/>
    <property type="project" value="UniProtKB-UniRule"/>
</dbReference>
<keyword evidence="8 10" id="KW-0408">Iron</keyword>
<dbReference type="GO" id="GO:0046872">
    <property type="term" value="F:metal ion binding"/>
    <property type="evidence" value="ECO:0007669"/>
    <property type="project" value="UniProtKB-KW"/>
</dbReference>
<dbReference type="PROSITE" id="PS00438">
    <property type="entry name" value="CATALASE_2"/>
    <property type="match status" value="1"/>
</dbReference>
<comment type="similarity">
    <text evidence="2">Belongs to the catalase family. HPII subfamily.</text>
</comment>
<keyword evidence="5 10" id="KW-0349">Heme</keyword>
<feature type="compositionally biased region" description="Polar residues" evidence="15">
    <location>
        <begin position="42"/>
        <end position="57"/>
    </location>
</feature>
<feature type="active site" evidence="11">
    <location>
        <position position="163"/>
    </location>
</feature>
<dbReference type="PROSITE" id="PS51402">
    <property type="entry name" value="CATALASE_3"/>
    <property type="match status" value="1"/>
</dbReference>
<comment type="cofactor">
    <cofactor evidence="1 10 12">
        <name>heme</name>
        <dbReference type="ChEBI" id="CHEBI:30413"/>
    </cofactor>
</comment>
<evidence type="ECO:0000256" key="4">
    <source>
        <dbReference type="ARBA" id="ARBA00022559"/>
    </source>
</evidence>
<comment type="function">
    <text evidence="10">Decomposes hydrogen peroxide into water and oxygen; serves to protect cells from the toxic effects of hydrogen peroxide.</text>
</comment>
<keyword evidence="6 10" id="KW-0479">Metal-binding</keyword>
<evidence type="ECO:0000256" key="10">
    <source>
        <dbReference type="PIRNR" id="PIRNR038927"/>
    </source>
</evidence>
<feature type="active site" evidence="11">
    <location>
        <position position="90"/>
    </location>
</feature>
<evidence type="ECO:0000256" key="14">
    <source>
        <dbReference type="RuleBase" id="RU000498"/>
    </source>
</evidence>
<dbReference type="Gene3D" id="3.40.50.880">
    <property type="match status" value="1"/>
</dbReference>
<dbReference type="InterPro" id="IPR043156">
    <property type="entry name" value="Catalase_clade2_helical"/>
</dbReference>
<dbReference type="InterPro" id="IPR024708">
    <property type="entry name" value="Catalase_AS"/>
</dbReference>
<dbReference type="PANTHER" id="PTHR42821">
    <property type="entry name" value="CATALASE"/>
    <property type="match status" value="1"/>
</dbReference>
<dbReference type="InterPro" id="IPR010582">
    <property type="entry name" value="Catalase_immune_responsive"/>
</dbReference>
<feature type="binding site" evidence="13">
    <location>
        <position position="373"/>
    </location>
    <ligand>
        <name>heme</name>
        <dbReference type="ChEBI" id="CHEBI:30413"/>
    </ligand>
</feature>
<dbReference type="GO" id="GO:0006979">
    <property type="term" value="P:response to oxidative stress"/>
    <property type="evidence" value="ECO:0007669"/>
    <property type="project" value="InterPro"/>
</dbReference>
<proteinExistence type="inferred from homology"/>
<dbReference type="InterPro" id="IPR002226">
    <property type="entry name" value="Catalase_haem_BS"/>
</dbReference>
<dbReference type="InterPro" id="IPR029062">
    <property type="entry name" value="Class_I_gatase-like"/>
</dbReference>
<accession>A0A1R4IHZ3</accession>
<dbReference type="Gene3D" id="1.20.1370.20">
    <property type="match status" value="1"/>
</dbReference>
<organism evidence="17 18">
    <name type="scientific">Luteococcus japonicus LSP_Lj1</name>
    <dbReference type="NCBI Taxonomy" id="1255658"/>
    <lineage>
        <taxon>Bacteria</taxon>
        <taxon>Bacillati</taxon>
        <taxon>Actinomycetota</taxon>
        <taxon>Actinomycetes</taxon>
        <taxon>Propionibacteriales</taxon>
        <taxon>Propionibacteriaceae</taxon>
        <taxon>Luteococcus</taxon>
    </lineage>
</organism>
<evidence type="ECO:0000256" key="13">
    <source>
        <dbReference type="PIRSR" id="PIRSR038927-3"/>
    </source>
</evidence>
<sequence length="704" mass="77831">MASKRDPKYPTQPAPTNEVLPKDPIAPGGERHQQAKGRDDGLTTSQGGPVATNQNLATAGKRGPALLQDHVFRDKIFHFDHERIPERVVHARGSGAHGVFETYESLEDITCADIFARAGEKTEVFVRFSTVAGNKGSFDLARDVRGFAVKFYTQEGNWDLVGNNIPVFFIQDAFKFPDLVHAVKEAPDRGFPQAQSAHDNFWDFVSLMPESTHMLLWAMSDRGIPRSFRFMEGFGVHSYKFVNAKGEARFVKFHWKPLQGLQSVTWPEALSINGADPDFHRRDLWDSIQAGDFPEWELGVQVFDDEFADSFDFDVLDPTKLIPEELVPVRPIGKMTLNRTVASHFDETEQVAFMTQNIVRGIDFSDDPLLQGRNFSYLDTQLKRLGSTNFTQLPVNSPRCPVANFHRDGHMQTDLHTGRASYEPNSWTGDERGPRESEELGLRFEQQEVSGAKHQARAESFADHYSQAHQFWISQTEVEQQHIVAAFTFELSKCEVPQIRTRMLGNLRNVDEALAQRVADGLGMELPGASKPAVAPRKDLPASDALSILKNGPKDFKGRKLGLVVGEKTDADALKALVDAVIGAGGMVEVITPTVGGAKLSDGSQQPGAQFIKGTKAALYDAVALLVTEQAAVELADLPEARDFVTEAHVNCKFVGWNPEAKPLAVASGVEPDKGWVDLADAKAAVKAFGKLRFWERDVTAPAK</sequence>
<feature type="region of interest" description="Disordered" evidence="15">
    <location>
        <begin position="414"/>
        <end position="437"/>
    </location>
</feature>
<dbReference type="InterPro" id="IPR020835">
    <property type="entry name" value="Catalase_sf"/>
</dbReference>
<feature type="binding site" evidence="13">
    <location>
        <position position="176"/>
    </location>
    <ligand>
        <name>heme</name>
        <dbReference type="ChEBI" id="CHEBI:30413"/>
    </ligand>
</feature>
<dbReference type="CDD" id="cd03132">
    <property type="entry name" value="GATase1_catalase"/>
    <property type="match status" value="1"/>
</dbReference>
<evidence type="ECO:0000256" key="8">
    <source>
        <dbReference type="ARBA" id="ARBA00023004"/>
    </source>
</evidence>
<evidence type="ECO:0000256" key="6">
    <source>
        <dbReference type="ARBA" id="ARBA00022723"/>
    </source>
</evidence>
<dbReference type="InterPro" id="IPR018028">
    <property type="entry name" value="Catalase"/>
</dbReference>
<dbReference type="Pfam" id="PF00199">
    <property type="entry name" value="Catalase"/>
    <property type="match status" value="1"/>
</dbReference>
<dbReference type="GO" id="GO:0020037">
    <property type="term" value="F:heme binding"/>
    <property type="evidence" value="ECO:0007669"/>
    <property type="project" value="UniProtKB-UniRule"/>
</dbReference>
<name>A0A1R4IHZ3_9ACTN</name>
<dbReference type="AlphaFoldDB" id="A0A1R4IHZ3"/>
<dbReference type="GO" id="GO:0004096">
    <property type="term" value="F:catalase activity"/>
    <property type="evidence" value="ECO:0007669"/>
    <property type="project" value="UniProtKB-UniRule"/>
</dbReference>
<dbReference type="Gene3D" id="2.40.180.10">
    <property type="entry name" value="Catalase core domain"/>
    <property type="match status" value="1"/>
</dbReference>
<evidence type="ECO:0000256" key="1">
    <source>
        <dbReference type="ARBA" id="ARBA00001971"/>
    </source>
</evidence>
<evidence type="ECO:0000313" key="17">
    <source>
        <dbReference type="EMBL" id="SJN19375.1"/>
    </source>
</evidence>
<feature type="domain" description="Catalase core" evidence="16">
    <location>
        <begin position="43"/>
        <end position="431"/>
    </location>
</feature>
<dbReference type="InterPro" id="IPR024712">
    <property type="entry name" value="Catalase_clade2"/>
</dbReference>
<keyword evidence="18" id="KW-1185">Reference proteome</keyword>
<dbReference type="PIRSF" id="PIRSF038927">
    <property type="entry name" value="Catalase_clade2"/>
    <property type="match status" value="1"/>
</dbReference>
<dbReference type="PROSITE" id="PS00437">
    <property type="entry name" value="CATALASE_1"/>
    <property type="match status" value="1"/>
</dbReference>
<dbReference type="SUPFAM" id="SSF56634">
    <property type="entry name" value="Heme-dependent catalase-like"/>
    <property type="match status" value="1"/>
</dbReference>
<evidence type="ECO:0000256" key="7">
    <source>
        <dbReference type="ARBA" id="ARBA00023002"/>
    </source>
</evidence>
<evidence type="ECO:0000256" key="12">
    <source>
        <dbReference type="PIRSR" id="PIRSR038927-2"/>
    </source>
</evidence>
<comment type="catalytic activity">
    <reaction evidence="10 14">
        <text>2 H2O2 = O2 + 2 H2O</text>
        <dbReference type="Rhea" id="RHEA:20309"/>
        <dbReference type="ChEBI" id="CHEBI:15377"/>
        <dbReference type="ChEBI" id="CHEBI:15379"/>
        <dbReference type="ChEBI" id="CHEBI:16240"/>
        <dbReference type="EC" id="1.11.1.6"/>
    </reaction>
</comment>
<evidence type="ECO:0000256" key="5">
    <source>
        <dbReference type="ARBA" id="ARBA00022617"/>
    </source>
</evidence>
<gene>
    <name evidence="17" type="ORF">FM114_01960</name>
</gene>
<dbReference type="STRING" id="1255658.FM114_01960"/>